<comment type="caution">
    <text evidence="2">The sequence shown here is derived from an EMBL/GenBank/DDBJ whole genome shotgun (WGS) entry which is preliminary data.</text>
</comment>
<dbReference type="EMBL" id="JAINDJ010000003">
    <property type="protein sequence ID" value="KAG9455146.1"/>
    <property type="molecule type" value="Genomic_DNA"/>
</dbReference>
<keyword evidence="3" id="KW-1185">Reference proteome</keyword>
<sequence length="230" mass="26192">MESKWGNEVERRRKKEMEKMGKWRKWRKWGNGESEGTLKRAEKKGVLTITFGRRSKETLARQSHGKLGVNAEGREEVGVLVTTKTVEISSSHHIATPFRRRRRRGSPNRRKAFGKLSCVHVAYGHGFTTARGAEKDKHRQDQCCCYTCGTRLGHGHFFCLANVWGGEERTPMAPLGEEILGKGTTSGLRLGAAFRDSQISQNTREFVCCIRPLANDRFTMRHRFICDVVL</sequence>
<evidence type="ECO:0000313" key="3">
    <source>
        <dbReference type="Proteomes" id="UP000825729"/>
    </source>
</evidence>
<dbReference type="AlphaFoldDB" id="A0AAV7F5N0"/>
<evidence type="ECO:0000313" key="2">
    <source>
        <dbReference type="EMBL" id="KAG9455146.1"/>
    </source>
</evidence>
<proteinExistence type="predicted"/>
<evidence type="ECO:0000256" key="1">
    <source>
        <dbReference type="SAM" id="MobiDB-lite"/>
    </source>
</evidence>
<organism evidence="2 3">
    <name type="scientific">Aristolochia fimbriata</name>
    <name type="common">White veined hardy Dutchman's pipe vine</name>
    <dbReference type="NCBI Taxonomy" id="158543"/>
    <lineage>
        <taxon>Eukaryota</taxon>
        <taxon>Viridiplantae</taxon>
        <taxon>Streptophyta</taxon>
        <taxon>Embryophyta</taxon>
        <taxon>Tracheophyta</taxon>
        <taxon>Spermatophyta</taxon>
        <taxon>Magnoliopsida</taxon>
        <taxon>Magnoliidae</taxon>
        <taxon>Piperales</taxon>
        <taxon>Aristolochiaceae</taxon>
        <taxon>Aristolochia</taxon>
    </lineage>
</organism>
<dbReference type="Proteomes" id="UP000825729">
    <property type="component" value="Unassembled WGS sequence"/>
</dbReference>
<protein>
    <submittedName>
        <fullName evidence="2">Uncharacterized protein</fullName>
    </submittedName>
</protein>
<gene>
    <name evidence="2" type="ORF">H6P81_008050</name>
</gene>
<name>A0AAV7F5N0_ARIFI</name>
<reference evidence="2 3" key="1">
    <citation type="submission" date="2021-07" db="EMBL/GenBank/DDBJ databases">
        <title>The Aristolochia fimbriata genome: insights into angiosperm evolution, floral development and chemical biosynthesis.</title>
        <authorList>
            <person name="Jiao Y."/>
        </authorList>
    </citation>
    <scope>NUCLEOTIDE SEQUENCE [LARGE SCALE GENOMIC DNA]</scope>
    <source>
        <strain evidence="2">IBCAS-2021</strain>
        <tissue evidence="2">Leaf</tissue>
    </source>
</reference>
<feature type="region of interest" description="Disordered" evidence="1">
    <location>
        <begin position="1"/>
        <end position="21"/>
    </location>
</feature>
<accession>A0AAV7F5N0</accession>